<keyword evidence="2" id="KW-0560">Oxidoreductase</keyword>
<proteinExistence type="inferred from homology"/>
<dbReference type="Gene3D" id="3.40.50.720">
    <property type="entry name" value="NAD(P)-binding Rossmann-like Domain"/>
    <property type="match status" value="1"/>
</dbReference>
<dbReference type="InterPro" id="IPR002347">
    <property type="entry name" value="SDR_fam"/>
</dbReference>
<dbReference type="EMBL" id="JAPEUV010000081">
    <property type="protein sequence ID" value="KAJ4334215.1"/>
    <property type="molecule type" value="Genomic_DNA"/>
</dbReference>
<dbReference type="Proteomes" id="UP001140562">
    <property type="component" value="Unassembled WGS sequence"/>
</dbReference>
<reference evidence="3" key="1">
    <citation type="submission" date="2022-10" db="EMBL/GenBank/DDBJ databases">
        <title>Tapping the CABI collections for fungal endophytes: first genome assemblies for Collariella, Neodidymelliopsis, Ascochyta clinopodiicola, Didymella pomorum, Didymosphaeria variabile, Neocosmospora piperis and Neocucurbitaria cava.</title>
        <authorList>
            <person name="Hill R."/>
        </authorList>
    </citation>
    <scope>NUCLEOTIDE SEQUENCE</scope>
    <source>
        <strain evidence="3">IMI 360193</strain>
    </source>
</reference>
<dbReference type="Pfam" id="PF00106">
    <property type="entry name" value="adh_short"/>
    <property type="match status" value="1"/>
</dbReference>
<evidence type="ECO:0000313" key="3">
    <source>
        <dbReference type="EMBL" id="KAJ4334215.1"/>
    </source>
</evidence>
<protein>
    <recommendedName>
        <fullName evidence="5">NAD(P)-binding protein</fullName>
    </recommendedName>
</protein>
<evidence type="ECO:0000256" key="2">
    <source>
        <dbReference type="ARBA" id="ARBA00023002"/>
    </source>
</evidence>
<dbReference type="PANTHER" id="PTHR24320:SF154">
    <property type="entry name" value="OXIDOREDUCTASE, SHORT-CHAIN DEHYDROGENASE_REDUCTASE FAMILY (AFU_ORTHOLOGUE AFUA_2G04560)"/>
    <property type="match status" value="1"/>
</dbReference>
<sequence>MYLRLAPESAYLEAMILIPTGTAGLGKESVKAFAAHSPEHIYFTGRNSAAAASLIAEVRSVHPLVALTFIELDLSSLRSISTAINNGFEHNRLDILLLNAGIIAKPPDLSVDGYEIQFATNHLGHAMVTKQLLPYLTTATKMPNADVRVISNTSDGYEFHRLIRGGIAFDELQGGGTISRMLLGPWVRYGQSKLANILFASELGRRYPDIISVSVHPGVVKTPMLEGFSTSARLFNNFGMWLNNITPVEPPEGALNQLWCAAGATRGYLVQGGFYRPVGMDCTDKLAPLAKDKDLAKRLWNWTDEILAKYDGVGR</sequence>
<comment type="similarity">
    <text evidence="1">Belongs to the short-chain dehydrogenases/reductases (SDR) family.</text>
</comment>
<name>A0A9W8WWU5_9PLEO</name>
<organism evidence="3 4">
    <name type="scientific">Didymella glomerata</name>
    <dbReference type="NCBI Taxonomy" id="749621"/>
    <lineage>
        <taxon>Eukaryota</taxon>
        <taxon>Fungi</taxon>
        <taxon>Dikarya</taxon>
        <taxon>Ascomycota</taxon>
        <taxon>Pezizomycotina</taxon>
        <taxon>Dothideomycetes</taxon>
        <taxon>Pleosporomycetidae</taxon>
        <taxon>Pleosporales</taxon>
        <taxon>Pleosporineae</taxon>
        <taxon>Didymellaceae</taxon>
        <taxon>Didymella</taxon>
    </lineage>
</organism>
<evidence type="ECO:0000313" key="4">
    <source>
        <dbReference type="Proteomes" id="UP001140562"/>
    </source>
</evidence>
<comment type="caution">
    <text evidence="3">The sequence shown here is derived from an EMBL/GenBank/DDBJ whole genome shotgun (WGS) entry which is preliminary data.</text>
</comment>
<dbReference type="GO" id="GO:0016491">
    <property type="term" value="F:oxidoreductase activity"/>
    <property type="evidence" value="ECO:0007669"/>
    <property type="project" value="UniProtKB-KW"/>
</dbReference>
<dbReference type="OrthoDB" id="191139at2759"/>
<dbReference type="PRINTS" id="PR00081">
    <property type="entry name" value="GDHRDH"/>
</dbReference>
<dbReference type="InterPro" id="IPR036291">
    <property type="entry name" value="NAD(P)-bd_dom_sf"/>
</dbReference>
<keyword evidence="4" id="KW-1185">Reference proteome</keyword>
<accession>A0A9W8WWU5</accession>
<gene>
    <name evidence="3" type="ORF">N0V87_007056</name>
</gene>
<dbReference type="AlphaFoldDB" id="A0A9W8WWU5"/>
<dbReference type="PANTHER" id="PTHR24320">
    <property type="entry name" value="RETINOL DEHYDROGENASE"/>
    <property type="match status" value="1"/>
</dbReference>
<evidence type="ECO:0008006" key="5">
    <source>
        <dbReference type="Google" id="ProtNLM"/>
    </source>
</evidence>
<dbReference type="SUPFAM" id="SSF51735">
    <property type="entry name" value="NAD(P)-binding Rossmann-fold domains"/>
    <property type="match status" value="1"/>
</dbReference>
<evidence type="ECO:0000256" key="1">
    <source>
        <dbReference type="ARBA" id="ARBA00006484"/>
    </source>
</evidence>